<dbReference type="PANTHER" id="PTHR45660">
    <property type="entry name" value="HISTONE-LYSINE N-METHYLTRANSFERASE SETMAR"/>
    <property type="match status" value="1"/>
</dbReference>
<proteinExistence type="predicted"/>
<feature type="domain" description="YDG" evidence="6">
    <location>
        <begin position="636"/>
        <end position="786"/>
    </location>
</feature>
<gene>
    <name evidence="7" type="ORF">GUJ93_ZPchr0009g2059</name>
</gene>
<evidence type="ECO:0000259" key="3">
    <source>
        <dbReference type="PROSITE" id="PS50280"/>
    </source>
</evidence>
<dbReference type="SMART" id="SM00466">
    <property type="entry name" value="SRA"/>
    <property type="match status" value="1"/>
</dbReference>
<dbReference type="PANTHER" id="PTHR45660:SF46">
    <property type="entry name" value="HISTONE-LYSINE N-METHYLTRANSFERASE, H3 LYSINE-9 SPECIFIC SUVH6"/>
    <property type="match status" value="1"/>
</dbReference>
<dbReference type="InterPro" id="IPR051357">
    <property type="entry name" value="H3K9_HMTase_SUVAR3-9"/>
</dbReference>
<comment type="subcellular location">
    <subcellularLocation>
        <location evidence="1">Nucleus</location>
    </subcellularLocation>
</comment>
<dbReference type="GO" id="GO:0005634">
    <property type="term" value="C:nucleus"/>
    <property type="evidence" value="ECO:0007669"/>
    <property type="project" value="UniProtKB-SubCell"/>
</dbReference>
<dbReference type="EMBL" id="JAAALK010000289">
    <property type="protein sequence ID" value="KAG8049604.1"/>
    <property type="molecule type" value="Genomic_DNA"/>
</dbReference>
<comment type="caution">
    <text evidence="7">The sequence shown here is derived from an EMBL/GenBank/DDBJ whole genome shotgun (WGS) entry which is preliminary data.</text>
</comment>
<evidence type="ECO:0000313" key="7">
    <source>
        <dbReference type="EMBL" id="KAG8049604.1"/>
    </source>
</evidence>
<name>A0A8J5RNP9_ZIZPA</name>
<dbReference type="SMART" id="SM00468">
    <property type="entry name" value="PreSET"/>
    <property type="match status" value="1"/>
</dbReference>
<dbReference type="GO" id="GO:0042054">
    <property type="term" value="F:histone methyltransferase activity"/>
    <property type="evidence" value="ECO:0007669"/>
    <property type="project" value="InterPro"/>
</dbReference>
<evidence type="ECO:0000259" key="4">
    <source>
        <dbReference type="PROSITE" id="PS50867"/>
    </source>
</evidence>
<dbReference type="PROSITE" id="PS50280">
    <property type="entry name" value="SET"/>
    <property type="match status" value="1"/>
</dbReference>
<dbReference type="OrthoDB" id="5792673at2759"/>
<dbReference type="EMBL" id="JAAALK010000289">
    <property type="protein sequence ID" value="KAG8049605.1"/>
    <property type="molecule type" value="Genomic_DNA"/>
</dbReference>
<dbReference type="PROSITE" id="PS51015">
    <property type="entry name" value="YDG"/>
    <property type="match status" value="1"/>
</dbReference>
<evidence type="ECO:0000259" key="6">
    <source>
        <dbReference type="PROSITE" id="PS51015"/>
    </source>
</evidence>
<keyword evidence="8" id="KW-1185">Reference proteome</keyword>
<protein>
    <recommendedName>
        <fullName evidence="9">Histone-lysine N-methyltransferase</fullName>
    </recommendedName>
</protein>
<evidence type="ECO:0000256" key="1">
    <source>
        <dbReference type="PROSITE-ProRule" id="PRU00358"/>
    </source>
</evidence>
<dbReference type="SMART" id="SM00317">
    <property type="entry name" value="SET"/>
    <property type="match status" value="1"/>
</dbReference>
<evidence type="ECO:0000313" key="8">
    <source>
        <dbReference type="Proteomes" id="UP000729402"/>
    </source>
</evidence>
<dbReference type="Pfam" id="PF05033">
    <property type="entry name" value="Pre-SET"/>
    <property type="match status" value="1"/>
</dbReference>
<dbReference type="Proteomes" id="UP000729402">
    <property type="component" value="Unassembled WGS sequence"/>
</dbReference>
<dbReference type="InterPro" id="IPR003105">
    <property type="entry name" value="SRA_YDG"/>
</dbReference>
<dbReference type="GO" id="GO:0003690">
    <property type="term" value="F:double-stranded DNA binding"/>
    <property type="evidence" value="ECO:0007669"/>
    <property type="project" value="TreeGrafter"/>
</dbReference>
<feature type="domain" description="Post-SET" evidence="5">
    <location>
        <begin position="1082"/>
        <end position="1098"/>
    </location>
</feature>
<feature type="region of interest" description="Disordered" evidence="2">
    <location>
        <begin position="509"/>
        <end position="530"/>
    </location>
</feature>
<evidence type="ECO:0000256" key="2">
    <source>
        <dbReference type="SAM" id="MobiDB-lite"/>
    </source>
</evidence>
<dbReference type="InterPro" id="IPR001214">
    <property type="entry name" value="SET_dom"/>
</dbReference>
<dbReference type="GO" id="GO:0008270">
    <property type="term" value="F:zinc ion binding"/>
    <property type="evidence" value="ECO:0007669"/>
    <property type="project" value="InterPro"/>
</dbReference>
<feature type="region of interest" description="Disordered" evidence="2">
    <location>
        <begin position="987"/>
        <end position="1010"/>
    </location>
</feature>
<feature type="compositionally biased region" description="Basic and acidic residues" evidence="2">
    <location>
        <begin position="300"/>
        <end position="312"/>
    </location>
</feature>
<sequence>MAGVEPPAPPAPAPSAAVAGLAARGVRPRRVSAKRSWPPGCGRFPRPPPPPTADDSGIKGVDGVTAQGGADEVDASAKRSWPPGCGRSSTVPPPPGDSSATCNGTLPHVVAQADLERMEEEEGTQSIEQQPPNDRNVWPSDGQEGIKVFDVMPLSVAAPLSHGATVSNGSVEDIGDVPDLLLGGKGSGELARKEVSSDGGGMEMESRVGIDELERNKEGAYDGVRKKRFLMSGLNPPPKRRAVLAIRRFPPGCGRAAGNGGEELPLKAAPISVVSSGAYINMEDVLAPTPISARGAPLDHSSEAVNDKRIEDDGSTDDVSLHDFDGAKSSSAYQNHITTKPSPRHSFDERVNGKRSPRDKKLVARAIGHGKEKSKCEGRLQEGAFVTRTGGLVDVKEKRNIIESDKMIGTLKYNAKSSRDGKNEKKTSSIQKGVVRSNVYMEQDNKLIKESKSKKHVVIDQTEENDDFDRGDRVIVQALMAPNNCPWTQGRKSIASVAQSRTPKRTLKKNNVMPRKSLKDDTRRKELSSDVASSKVIKHEVIEDKEDSYSEEEDNSKGLVVHGRKIELCVTLPPCGPSGTDARSKVRKLLRRFQAVSRRLMQLGEQHKRNNSRIDIEAVNIVKQSDDYTKLGPIVGNVHGVEVGDEFHFRVELSIVGLHRPYQAGIDASKVNGTLIAISIVASGGYPDELSSSDELIYTGSGGKAIGKKASEDQKLERGNLALKNCIETKTPVRVIHGFKGQSRSEAGHSTPKQISTYIYDGLYTVMHCWREGPKGSMVFKYKLQRNAGQPKLALHTVKETRKSKVREGLCLPDISHGNEGIPICVVNTVDDMQPAPFKYTTKVIYPHSYAKEPPKGCDCLNGCSDSNRCACAVKNGGEIPFNFNGAIVQAKALVYECGPSCRCPPTCHNRVSQHGIRIPLEIFKTANRGWGVRSLSSISSGSFICEYTGEVLQNKEAEQTENDEYLFDIGHNYHVKELWEGLPSDIPGLESSAPETKDDDDDDDDDDTSGFTIDAAKCGNVGRFINHSCSPNLYAQNVLWDHDDKKVPHIALFACENIPPLQELTYHYNYTEVKDNTGKEKVKHCFCGSSDCCGRLY</sequence>
<dbReference type="PROSITE" id="PS51575">
    <property type="entry name" value="SAM_MT43_SUVAR39_2"/>
    <property type="match status" value="1"/>
</dbReference>
<keyword evidence="1" id="KW-0539">Nucleus</keyword>
<organism evidence="7 8">
    <name type="scientific">Zizania palustris</name>
    <name type="common">Northern wild rice</name>
    <dbReference type="NCBI Taxonomy" id="103762"/>
    <lineage>
        <taxon>Eukaryota</taxon>
        <taxon>Viridiplantae</taxon>
        <taxon>Streptophyta</taxon>
        <taxon>Embryophyta</taxon>
        <taxon>Tracheophyta</taxon>
        <taxon>Spermatophyta</taxon>
        <taxon>Magnoliopsida</taxon>
        <taxon>Liliopsida</taxon>
        <taxon>Poales</taxon>
        <taxon>Poaceae</taxon>
        <taxon>BOP clade</taxon>
        <taxon>Oryzoideae</taxon>
        <taxon>Oryzeae</taxon>
        <taxon>Zizaniinae</taxon>
        <taxon>Zizania</taxon>
    </lineage>
</organism>
<dbReference type="InterPro" id="IPR007728">
    <property type="entry name" value="Pre-SET_dom"/>
</dbReference>
<feature type="region of interest" description="Disordered" evidence="2">
    <location>
        <begin position="23"/>
        <end position="137"/>
    </location>
</feature>
<dbReference type="InterPro" id="IPR025794">
    <property type="entry name" value="H3-K9-MeTrfase_plant"/>
</dbReference>
<evidence type="ECO:0000259" key="5">
    <source>
        <dbReference type="PROSITE" id="PS50868"/>
    </source>
</evidence>
<feature type="compositionally biased region" description="Polar residues" evidence="2">
    <location>
        <begin position="124"/>
        <end position="133"/>
    </location>
</feature>
<dbReference type="AlphaFoldDB" id="A0A8J5RNP9"/>
<dbReference type="PROSITE" id="PS50867">
    <property type="entry name" value="PRE_SET"/>
    <property type="match status" value="1"/>
</dbReference>
<feature type="domain" description="SET" evidence="3">
    <location>
        <begin position="919"/>
        <end position="1070"/>
    </location>
</feature>
<reference evidence="7" key="2">
    <citation type="submission" date="2021-02" db="EMBL/GenBank/DDBJ databases">
        <authorList>
            <person name="Kimball J.A."/>
            <person name="Haas M.W."/>
            <person name="Macchietto M."/>
            <person name="Kono T."/>
            <person name="Duquette J."/>
            <person name="Shao M."/>
        </authorList>
    </citation>
    <scope>NUCLEOTIDE SEQUENCE</scope>
    <source>
        <tissue evidence="7">Fresh leaf tissue</tissue>
    </source>
</reference>
<evidence type="ECO:0008006" key="9">
    <source>
        <dbReference type="Google" id="ProtNLM"/>
    </source>
</evidence>
<accession>A0A8J5RNP9</accession>
<reference evidence="7" key="1">
    <citation type="journal article" date="2021" name="bioRxiv">
        <title>Whole Genome Assembly and Annotation of Northern Wild Rice, Zizania palustris L., Supports a Whole Genome Duplication in the Zizania Genus.</title>
        <authorList>
            <person name="Haas M."/>
            <person name="Kono T."/>
            <person name="Macchietto M."/>
            <person name="Millas R."/>
            <person name="McGilp L."/>
            <person name="Shao M."/>
            <person name="Duquette J."/>
            <person name="Hirsch C.N."/>
            <person name="Kimball J."/>
        </authorList>
    </citation>
    <scope>NUCLEOTIDE SEQUENCE</scope>
    <source>
        <tissue evidence="7">Fresh leaf tissue</tissue>
    </source>
</reference>
<feature type="compositionally biased region" description="Basic and acidic residues" evidence="2">
    <location>
        <begin position="517"/>
        <end position="528"/>
    </location>
</feature>
<dbReference type="InterPro" id="IPR003616">
    <property type="entry name" value="Post-SET_dom"/>
</dbReference>
<dbReference type="Pfam" id="PF02182">
    <property type="entry name" value="SAD_SRA"/>
    <property type="match status" value="1"/>
</dbReference>
<feature type="region of interest" description="Disordered" evidence="2">
    <location>
        <begin position="336"/>
        <end position="357"/>
    </location>
</feature>
<feature type="compositionally biased region" description="Acidic residues" evidence="2">
    <location>
        <begin position="998"/>
        <end position="1009"/>
    </location>
</feature>
<dbReference type="Pfam" id="PF00856">
    <property type="entry name" value="SET"/>
    <property type="match status" value="1"/>
</dbReference>
<feature type="domain" description="Pre-SET" evidence="4">
    <location>
        <begin position="856"/>
        <end position="916"/>
    </location>
</feature>
<feature type="region of interest" description="Disordered" evidence="2">
    <location>
        <begin position="291"/>
        <end position="317"/>
    </location>
</feature>
<dbReference type="PROSITE" id="PS50868">
    <property type="entry name" value="POST_SET"/>
    <property type="match status" value="1"/>
</dbReference>